<evidence type="ECO:0000313" key="3">
    <source>
        <dbReference type="EMBL" id="KAJ3590968.1"/>
    </source>
</evidence>
<dbReference type="InterPro" id="IPR013783">
    <property type="entry name" value="Ig-like_fold"/>
</dbReference>
<dbReference type="InterPro" id="IPR007110">
    <property type="entry name" value="Ig-like_dom"/>
</dbReference>
<feature type="signal peptide" evidence="1">
    <location>
        <begin position="1"/>
        <end position="25"/>
    </location>
</feature>
<evidence type="ECO:0000256" key="1">
    <source>
        <dbReference type="SAM" id="SignalP"/>
    </source>
</evidence>
<dbReference type="EMBL" id="JANIIK010000114">
    <property type="protein sequence ID" value="KAJ3590968.1"/>
    <property type="molecule type" value="Genomic_DNA"/>
</dbReference>
<accession>A0A9Q0IAM9</accession>
<keyword evidence="1" id="KW-0732">Signal</keyword>
<dbReference type="Pfam" id="PF07686">
    <property type="entry name" value="V-set"/>
    <property type="match status" value="1"/>
</dbReference>
<sequence length="161" mass="17687">MVRKLLAHWAVKSKAALLCVLSAGAQTEMKRVVGDNATLPCHHQFWQSNAQSLDIEWLLQKPNLKQKVIITFFAGHVYTNEASLPSLPPSRLSFAGDYLNGDASLLIGDLLLADSGEYHCKVKTGGKYQWSQVNLIVLAASEEQSARLSAHSKPPYSITEP</sequence>
<comment type="caution">
    <text evidence="3">The sequence shown here is derived from an EMBL/GenBank/DDBJ whole genome shotgun (WGS) entry which is preliminary data.</text>
</comment>
<dbReference type="InterPro" id="IPR003599">
    <property type="entry name" value="Ig_sub"/>
</dbReference>
<dbReference type="InterPro" id="IPR013106">
    <property type="entry name" value="Ig_V-set"/>
</dbReference>
<feature type="domain" description="Ig-like" evidence="2">
    <location>
        <begin position="34"/>
        <end position="149"/>
    </location>
</feature>
<dbReference type="InterPro" id="IPR036179">
    <property type="entry name" value="Ig-like_dom_sf"/>
</dbReference>
<reference evidence="3" key="1">
    <citation type="submission" date="2022-07" db="EMBL/GenBank/DDBJ databases">
        <title>Chromosome-level genome of Muraenolepis orangiensis.</title>
        <authorList>
            <person name="Kim J."/>
        </authorList>
    </citation>
    <scope>NUCLEOTIDE SEQUENCE</scope>
    <source>
        <strain evidence="3">KU_S4_2022</strain>
        <tissue evidence="3">Muscle</tissue>
    </source>
</reference>
<dbReference type="PANTHER" id="PTHR44783:SF1">
    <property type="entry name" value="CXADR-LIKE MEMBRANE PROTEIN"/>
    <property type="match status" value="1"/>
</dbReference>
<proteinExistence type="predicted"/>
<dbReference type="InterPro" id="IPR042454">
    <property type="entry name" value="CLMP"/>
</dbReference>
<dbReference type="GO" id="GO:0005881">
    <property type="term" value="C:cytoplasmic microtubule"/>
    <property type="evidence" value="ECO:0007669"/>
    <property type="project" value="InterPro"/>
</dbReference>
<dbReference type="GO" id="GO:0009986">
    <property type="term" value="C:cell surface"/>
    <property type="evidence" value="ECO:0007669"/>
    <property type="project" value="TreeGrafter"/>
</dbReference>
<dbReference type="OrthoDB" id="9446970at2759"/>
<protein>
    <recommendedName>
        <fullName evidence="2">Ig-like domain-containing protein</fullName>
    </recommendedName>
</protein>
<dbReference type="AlphaFoldDB" id="A0A9Q0IAM9"/>
<name>A0A9Q0IAM9_9TELE</name>
<organism evidence="3 4">
    <name type="scientific">Muraenolepis orangiensis</name>
    <name type="common">Patagonian moray cod</name>
    <dbReference type="NCBI Taxonomy" id="630683"/>
    <lineage>
        <taxon>Eukaryota</taxon>
        <taxon>Metazoa</taxon>
        <taxon>Chordata</taxon>
        <taxon>Craniata</taxon>
        <taxon>Vertebrata</taxon>
        <taxon>Euteleostomi</taxon>
        <taxon>Actinopterygii</taxon>
        <taxon>Neopterygii</taxon>
        <taxon>Teleostei</taxon>
        <taxon>Neoteleostei</taxon>
        <taxon>Acanthomorphata</taxon>
        <taxon>Zeiogadaria</taxon>
        <taxon>Gadariae</taxon>
        <taxon>Gadiformes</taxon>
        <taxon>Muraenolepidoidei</taxon>
        <taxon>Muraenolepididae</taxon>
        <taxon>Muraenolepis</taxon>
    </lineage>
</organism>
<evidence type="ECO:0000259" key="2">
    <source>
        <dbReference type="PROSITE" id="PS50835"/>
    </source>
</evidence>
<evidence type="ECO:0000313" key="4">
    <source>
        <dbReference type="Proteomes" id="UP001148018"/>
    </source>
</evidence>
<dbReference type="GO" id="GO:0016020">
    <property type="term" value="C:membrane"/>
    <property type="evidence" value="ECO:0007669"/>
    <property type="project" value="InterPro"/>
</dbReference>
<keyword evidence="4" id="KW-1185">Reference proteome</keyword>
<dbReference type="PANTHER" id="PTHR44783">
    <property type="entry name" value="CXADR-LIKE MEMBRANE PROTEIN"/>
    <property type="match status" value="1"/>
</dbReference>
<dbReference type="SUPFAM" id="SSF48726">
    <property type="entry name" value="Immunoglobulin"/>
    <property type="match status" value="1"/>
</dbReference>
<gene>
    <name evidence="3" type="ORF">NHX12_008916</name>
</gene>
<dbReference type="Proteomes" id="UP001148018">
    <property type="component" value="Unassembled WGS sequence"/>
</dbReference>
<dbReference type="PROSITE" id="PS50835">
    <property type="entry name" value="IG_LIKE"/>
    <property type="match status" value="1"/>
</dbReference>
<dbReference type="SMART" id="SM00409">
    <property type="entry name" value="IG"/>
    <property type="match status" value="1"/>
</dbReference>
<feature type="chain" id="PRO_5040467092" description="Ig-like domain-containing protein" evidence="1">
    <location>
        <begin position="26"/>
        <end position="161"/>
    </location>
</feature>
<dbReference type="Gene3D" id="2.60.40.10">
    <property type="entry name" value="Immunoglobulins"/>
    <property type="match status" value="1"/>
</dbReference>